<dbReference type="NCBIfam" id="NF004630">
    <property type="entry name" value="PRK05974.1"/>
    <property type="match status" value="1"/>
</dbReference>
<dbReference type="UniPathway" id="UPA00074">
    <property type="reaction ID" value="UER00128"/>
</dbReference>
<sequence>MKVRVTVMLKDGVLDPQGKAVAHALHVLGFGGVGEVRIGRVIELELDETDPAAAREKADAMARGLLANLVIEDFVTEVVA</sequence>
<dbReference type="PANTHER" id="PTHR34696">
    <property type="entry name" value="PHOSPHORIBOSYLFORMYLGLYCINAMIDINE SYNTHASE SUBUNIT PURS"/>
    <property type="match status" value="1"/>
</dbReference>
<keyword evidence="3 6" id="KW-0547">Nucleotide-binding</keyword>
<dbReference type="Gene3D" id="3.30.1280.10">
    <property type="entry name" value="Phosphoribosylformylglycinamidine synthase subunit PurS"/>
    <property type="match status" value="1"/>
</dbReference>
<dbReference type="NCBIfam" id="TIGR00302">
    <property type="entry name" value="phosphoribosylformylglycinamidine synthase subunit PurS"/>
    <property type="match status" value="1"/>
</dbReference>
<keyword evidence="5 6" id="KW-0067">ATP-binding</keyword>
<organism evidence="7 8">
    <name type="scientific">Gluconacetobacter diazotrophicus</name>
    <name type="common">Acetobacter diazotrophicus</name>
    <dbReference type="NCBI Taxonomy" id="33996"/>
    <lineage>
        <taxon>Bacteria</taxon>
        <taxon>Pseudomonadati</taxon>
        <taxon>Pseudomonadota</taxon>
        <taxon>Alphaproteobacteria</taxon>
        <taxon>Acetobacterales</taxon>
        <taxon>Acetobacteraceae</taxon>
        <taxon>Gluconacetobacter</taxon>
    </lineage>
</organism>
<comment type="catalytic activity">
    <reaction evidence="6">
        <text>N(2)-formyl-N(1)-(5-phospho-beta-D-ribosyl)glycinamide + L-glutamine + ATP + H2O = 2-formamido-N(1)-(5-O-phospho-beta-D-ribosyl)acetamidine + L-glutamate + ADP + phosphate + H(+)</text>
        <dbReference type="Rhea" id="RHEA:17129"/>
        <dbReference type="ChEBI" id="CHEBI:15377"/>
        <dbReference type="ChEBI" id="CHEBI:15378"/>
        <dbReference type="ChEBI" id="CHEBI:29985"/>
        <dbReference type="ChEBI" id="CHEBI:30616"/>
        <dbReference type="ChEBI" id="CHEBI:43474"/>
        <dbReference type="ChEBI" id="CHEBI:58359"/>
        <dbReference type="ChEBI" id="CHEBI:147286"/>
        <dbReference type="ChEBI" id="CHEBI:147287"/>
        <dbReference type="ChEBI" id="CHEBI:456216"/>
        <dbReference type="EC" id="6.3.5.3"/>
    </reaction>
</comment>
<evidence type="ECO:0000313" key="7">
    <source>
        <dbReference type="EMBL" id="MBB2157306.1"/>
    </source>
</evidence>
<evidence type="ECO:0000256" key="5">
    <source>
        <dbReference type="ARBA" id="ARBA00022840"/>
    </source>
</evidence>
<comment type="caution">
    <text evidence="7">The sequence shown here is derived from an EMBL/GenBank/DDBJ whole genome shotgun (WGS) entry which is preliminary data.</text>
</comment>
<evidence type="ECO:0000256" key="4">
    <source>
        <dbReference type="ARBA" id="ARBA00022755"/>
    </source>
</evidence>
<dbReference type="AlphaFoldDB" id="A0A7W4I6S3"/>
<dbReference type="InterPro" id="IPR036604">
    <property type="entry name" value="PurS-like_sf"/>
</dbReference>
<evidence type="ECO:0000256" key="3">
    <source>
        <dbReference type="ARBA" id="ARBA00022741"/>
    </source>
</evidence>
<dbReference type="HAMAP" id="MF_01926">
    <property type="entry name" value="PurS"/>
    <property type="match status" value="1"/>
</dbReference>
<proteinExistence type="inferred from homology"/>
<keyword evidence="1 6" id="KW-0963">Cytoplasm</keyword>
<gene>
    <name evidence="6 7" type="primary">purS</name>
    <name evidence="7" type="ORF">HLH33_13455</name>
</gene>
<comment type="subcellular location">
    <subcellularLocation>
        <location evidence="6">Cytoplasm</location>
    </subcellularLocation>
</comment>
<keyword evidence="2 6" id="KW-0436">Ligase</keyword>
<accession>A0A7W4I6S3</accession>
<dbReference type="OMA" id="NPVMENY"/>
<comment type="subunit">
    <text evidence="6">Part of the FGAM synthase complex composed of 1 PurL, 1 PurQ and 2 PurS subunits.</text>
</comment>
<evidence type="ECO:0000256" key="2">
    <source>
        <dbReference type="ARBA" id="ARBA00022598"/>
    </source>
</evidence>
<comment type="pathway">
    <text evidence="6">Purine metabolism; IMP biosynthesis via de novo pathway; 5-amino-1-(5-phospho-D-ribosyl)imidazole from N(2)-formyl-N(1)-(5-phospho-D-ribosyl)glycinamide: step 1/2.</text>
</comment>
<dbReference type="EMBL" id="JABEQG010000028">
    <property type="protein sequence ID" value="MBB2157306.1"/>
    <property type="molecule type" value="Genomic_DNA"/>
</dbReference>
<dbReference type="GO" id="GO:0005737">
    <property type="term" value="C:cytoplasm"/>
    <property type="evidence" value="ECO:0007669"/>
    <property type="project" value="UniProtKB-SubCell"/>
</dbReference>
<evidence type="ECO:0000313" key="8">
    <source>
        <dbReference type="Proteomes" id="UP000550787"/>
    </source>
</evidence>
<dbReference type="GO" id="GO:0004642">
    <property type="term" value="F:phosphoribosylformylglycinamidine synthase activity"/>
    <property type="evidence" value="ECO:0007669"/>
    <property type="project" value="UniProtKB-UniRule"/>
</dbReference>
<protein>
    <recommendedName>
        <fullName evidence="6">Phosphoribosylformylglycinamidine synthase subunit PurS</fullName>
        <shortName evidence="6">FGAM synthase</shortName>
        <ecNumber evidence="6">6.3.5.3</ecNumber>
    </recommendedName>
    <alternativeName>
        <fullName evidence="6">Formylglycinamide ribonucleotide amidotransferase subunit III</fullName>
        <shortName evidence="6">FGAR amidotransferase III</shortName>
        <shortName evidence="6">FGAR-AT III</shortName>
    </alternativeName>
    <alternativeName>
        <fullName evidence="6">Phosphoribosylformylglycinamidine synthase subunit III</fullName>
    </alternativeName>
</protein>
<dbReference type="GO" id="GO:0006189">
    <property type="term" value="P:'de novo' IMP biosynthetic process"/>
    <property type="evidence" value="ECO:0007669"/>
    <property type="project" value="UniProtKB-UniRule"/>
</dbReference>
<dbReference type="Proteomes" id="UP000550787">
    <property type="component" value="Unassembled WGS sequence"/>
</dbReference>
<dbReference type="RefSeq" id="WP_012225612.1">
    <property type="nucleotide sequence ID" value="NZ_JABEQG010000028.1"/>
</dbReference>
<comment type="similarity">
    <text evidence="6">Belongs to the PurS family.</text>
</comment>
<comment type="function">
    <text evidence="6">Part of the phosphoribosylformylglycinamidine synthase complex involved in the purines biosynthetic pathway. Catalyzes the ATP-dependent conversion of formylglycinamide ribonucleotide (FGAR) and glutamine to yield formylglycinamidine ribonucleotide (FGAM) and glutamate. The FGAM synthase complex is composed of three subunits. PurQ produces an ammonia molecule by converting glutamine to glutamate. PurL transfers the ammonia molecule to FGAR to form FGAM in an ATP-dependent manner. PurS interacts with PurQ and PurL and is thought to assist in the transfer of the ammonia molecule from PurQ to PurL.</text>
</comment>
<dbReference type="PANTHER" id="PTHR34696:SF1">
    <property type="entry name" value="PHOSPHORIBOSYLFORMYLGLYCINAMIDINE SYNTHASE SUBUNIT PURS"/>
    <property type="match status" value="1"/>
</dbReference>
<dbReference type="SUPFAM" id="SSF82697">
    <property type="entry name" value="PurS-like"/>
    <property type="match status" value="1"/>
</dbReference>
<dbReference type="EC" id="6.3.5.3" evidence="6"/>
<evidence type="ECO:0000256" key="1">
    <source>
        <dbReference type="ARBA" id="ARBA00022490"/>
    </source>
</evidence>
<dbReference type="GO" id="GO:0005524">
    <property type="term" value="F:ATP binding"/>
    <property type="evidence" value="ECO:0007669"/>
    <property type="project" value="UniProtKB-UniRule"/>
</dbReference>
<keyword evidence="4 6" id="KW-0658">Purine biosynthesis</keyword>
<dbReference type="Pfam" id="PF02700">
    <property type="entry name" value="PurS"/>
    <property type="match status" value="1"/>
</dbReference>
<name>A0A7W4I6S3_GLUDI</name>
<reference evidence="7 8" key="1">
    <citation type="submission" date="2020-04" db="EMBL/GenBank/DDBJ databases">
        <title>Description of novel Gluconacetobacter.</title>
        <authorList>
            <person name="Sombolestani A."/>
        </authorList>
    </citation>
    <scope>NUCLEOTIDE SEQUENCE [LARGE SCALE GENOMIC DNA]</scope>
    <source>
        <strain evidence="7 8">LMG 7603</strain>
    </source>
</reference>
<dbReference type="InterPro" id="IPR003850">
    <property type="entry name" value="PurS"/>
</dbReference>
<evidence type="ECO:0000256" key="6">
    <source>
        <dbReference type="HAMAP-Rule" id="MF_01926"/>
    </source>
</evidence>